<dbReference type="GO" id="GO:0005524">
    <property type="term" value="F:ATP binding"/>
    <property type="evidence" value="ECO:0007669"/>
    <property type="project" value="UniProtKB-KW"/>
</dbReference>
<dbReference type="Gene3D" id="1.10.510.10">
    <property type="entry name" value="Transferase(Phosphotransferase) domain 1"/>
    <property type="match status" value="1"/>
</dbReference>
<dbReference type="EMBL" id="HBKR01032738">
    <property type="protein sequence ID" value="CAE2329375.1"/>
    <property type="molecule type" value="Transcribed_RNA"/>
</dbReference>
<dbReference type="PROSITE" id="PS00109">
    <property type="entry name" value="PROTEIN_KINASE_TYR"/>
    <property type="match status" value="1"/>
</dbReference>
<evidence type="ECO:0000259" key="3">
    <source>
        <dbReference type="PROSITE" id="PS50011"/>
    </source>
</evidence>
<dbReference type="PRINTS" id="PR00109">
    <property type="entry name" value="TYRKINASE"/>
</dbReference>
<keyword evidence="2" id="KW-0067">ATP-binding</keyword>
<accession>A0A7S4PBE7</accession>
<dbReference type="Pfam" id="PF07714">
    <property type="entry name" value="PK_Tyr_Ser-Thr"/>
    <property type="match status" value="1"/>
</dbReference>
<proteinExistence type="predicted"/>
<dbReference type="PROSITE" id="PS50011">
    <property type="entry name" value="PROTEIN_KINASE_DOM"/>
    <property type="match status" value="1"/>
</dbReference>
<evidence type="ECO:0000313" key="4">
    <source>
        <dbReference type="EMBL" id="CAE2329375.1"/>
    </source>
</evidence>
<dbReference type="GO" id="GO:0004674">
    <property type="term" value="F:protein serine/threonine kinase activity"/>
    <property type="evidence" value="ECO:0007669"/>
    <property type="project" value="TreeGrafter"/>
</dbReference>
<dbReference type="PANTHER" id="PTHR44329">
    <property type="entry name" value="SERINE/THREONINE-PROTEIN KINASE TNNI3K-RELATED"/>
    <property type="match status" value="1"/>
</dbReference>
<gene>
    <name evidence="4" type="ORF">NAES01612_LOCUS21469</name>
</gene>
<reference evidence="4" key="1">
    <citation type="submission" date="2021-01" db="EMBL/GenBank/DDBJ databases">
        <authorList>
            <person name="Corre E."/>
            <person name="Pelletier E."/>
            <person name="Niang G."/>
            <person name="Scheremetjew M."/>
            <person name="Finn R."/>
            <person name="Kale V."/>
            <person name="Holt S."/>
            <person name="Cochrane G."/>
            <person name="Meng A."/>
            <person name="Brown T."/>
            <person name="Cohen L."/>
        </authorList>
    </citation>
    <scope>NUCLEOTIDE SEQUENCE</scope>
    <source>
        <strain evidence="4">SoJaBio B1-5/56/2</strain>
    </source>
</reference>
<sequence>MDTVDEKIDKIDEKLDQALQQQQHEPDIQIIEWDTLTLEDEEANSGSYGTVHQGKWGSRQVAVKVLNVGTVGKRVMKELTNEAKTHCCLRHPNIIFFYGIVLSPEPAIVMEWAAPSLSFFLEDWDDDDDIPWRQRWTMAHQIAKGMAFVHSNNILHHDLRASNVLIGPKGSRFCRLCDFGLSRAKQQSTKNSKQKSGNPFWLSPEYYENPVRGYNASCDVFSFAVVMFEIATYGKLPFEDHQNINVQELYAKGMRNEAIEDNVPKEYKEMIELSWHQNPMKRPSFQQICEMISSSGVADPEITI</sequence>
<evidence type="ECO:0000256" key="1">
    <source>
        <dbReference type="ARBA" id="ARBA00022741"/>
    </source>
</evidence>
<protein>
    <recommendedName>
        <fullName evidence="3">Protein kinase domain-containing protein</fullName>
    </recommendedName>
</protein>
<dbReference type="InterPro" id="IPR008266">
    <property type="entry name" value="Tyr_kinase_AS"/>
</dbReference>
<name>A0A7S4PBE7_9EUKA</name>
<feature type="domain" description="Protein kinase" evidence="3">
    <location>
        <begin position="37"/>
        <end position="302"/>
    </location>
</feature>
<dbReference type="AlphaFoldDB" id="A0A7S4PBE7"/>
<dbReference type="Gene3D" id="3.30.200.20">
    <property type="entry name" value="Phosphorylase Kinase, domain 1"/>
    <property type="match status" value="1"/>
</dbReference>
<dbReference type="InterPro" id="IPR011009">
    <property type="entry name" value="Kinase-like_dom_sf"/>
</dbReference>
<dbReference type="InterPro" id="IPR000719">
    <property type="entry name" value="Prot_kinase_dom"/>
</dbReference>
<dbReference type="InterPro" id="IPR001245">
    <property type="entry name" value="Ser-Thr/Tyr_kinase_cat_dom"/>
</dbReference>
<organism evidence="4">
    <name type="scientific">Paramoeba aestuarina</name>
    <dbReference type="NCBI Taxonomy" id="180227"/>
    <lineage>
        <taxon>Eukaryota</taxon>
        <taxon>Amoebozoa</taxon>
        <taxon>Discosea</taxon>
        <taxon>Flabellinia</taxon>
        <taxon>Dactylopodida</taxon>
        <taxon>Paramoebidae</taxon>
        <taxon>Paramoeba</taxon>
    </lineage>
</organism>
<keyword evidence="1" id="KW-0547">Nucleotide-binding</keyword>
<dbReference type="InterPro" id="IPR051681">
    <property type="entry name" value="Ser/Thr_Kinases-Pseudokinases"/>
</dbReference>
<dbReference type="PIRSF" id="PIRSF000654">
    <property type="entry name" value="Integrin-linked_kinase"/>
    <property type="match status" value="1"/>
</dbReference>
<evidence type="ECO:0000256" key="2">
    <source>
        <dbReference type="ARBA" id="ARBA00022840"/>
    </source>
</evidence>
<dbReference type="SUPFAM" id="SSF56112">
    <property type="entry name" value="Protein kinase-like (PK-like)"/>
    <property type="match status" value="1"/>
</dbReference>